<proteinExistence type="predicted"/>
<protein>
    <submittedName>
        <fullName evidence="2">Uncharacterized protein</fullName>
    </submittedName>
</protein>
<sequence length="126" mass="13878">MMAECTAPRTHRPLATDVCPVCQGHAERKEKGSAATKPSHGLTVGSRGHSQERHFCPSCQNLGKALVTDCPHKGHEKAKGLEEAVPCTSAAAIVSVVLWHNLHTPFLWTRQPQTYRVFAQQLQQRC</sequence>
<organism evidence="2 3">
    <name type="scientific">Ovis ammon polii</name>
    <dbReference type="NCBI Taxonomy" id="230172"/>
    <lineage>
        <taxon>Eukaryota</taxon>
        <taxon>Metazoa</taxon>
        <taxon>Chordata</taxon>
        <taxon>Craniata</taxon>
        <taxon>Vertebrata</taxon>
        <taxon>Euteleostomi</taxon>
        <taxon>Mammalia</taxon>
        <taxon>Eutheria</taxon>
        <taxon>Laurasiatheria</taxon>
        <taxon>Artiodactyla</taxon>
        <taxon>Ruminantia</taxon>
        <taxon>Pecora</taxon>
        <taxon>Bovidae</taxon>
        <taxon>Caprinae</taxon>
        <taxon>Ovis</taxon>
    </lineage>
</organism>
<reference evidence="2" key="1">
    <citation type="submission" date="2022-03" db="EMBL/GenBank/DDBJ databases">
        <title>Genomic analyses of argali, domestic sheep and their hybrids provide insights into chromosomal evolution, heterosis and genetic basis of agronomic traits.</title>
        <authorList>
            <person name="Li M."/>
        </authorList>
    </citation>
    <scope>NUCLEOTIDE SEQUENCE</scope>
    <source>
        <strain evidence="2">CAU-MHL-2022a</strain>
        <tissue evidence="2">Skin</tissue>
    </source>
</reference>
<evidence type="ECO:0000313" key="3">
    <source>
        <dbReference type="Proteomes" id="UP001214576"/>
    </source>
</evidence>
<dbReference type="Proteomes" id="UP001214576">
    <property type="component" value="Unassembled WGS sequence"/>
</dbReference>
<dbReference type="AlphaFoldDB" id="A0AAD4XYV8"/>
<comment type="caution">
    <text evidence="2">The sequence shown here is derived from an EMBL/GenBank/DDBJ whole genome shotgun (WGS) entry which is preliminary data.</text>
</comment>
<gene>
    <name evidence="2" type="ORF">MG293_019153</name>
</gene>
<name>A0AAD4XYV8_OVIAM</name>
<keyword evidence="3" id="KW-1185">Reference proteome</keyword>
<evidence type="ECO:0000313" key="2">
    <source>
        <dbReference type="EMBL" id="KAI4531295.1"/>
    </source>
</evidence>
<dbReference type="EMBL" id="JAKZEL010000024">
    <property type="protein sequence ID" value="KAI4531295.1"/>
    <property type="molecule type" value="Genomic_DNA"/>
</dbReference>
<evidence type="ECO:0000256" key="1">
    <source>
        <dbReference type="SAM" id="MobiDB-lite"/>
    </source>
</evidence>
<feature type="region of interest" description="Disordered" evidence="1">
    <location>
        <begin position="28"/>
        <end position="51"/>
    </location>
</feature>
<accession>A0AAD4XYV8</accession>